<dbReference type="InterPro" id="IPR029045">
    <property type="entry name" value="ClpP/crotonase-like_dom_sf"/>
</dbReference>
<dbReference type="SUPFAM" id="SSF52096">
    <property type="entry name" value="ClpP/crotonase"/>
    <property type="match status" value="1"/>
</dbReference>
<reference evidence="2" key="1">
    <citation type="submission" date="2020-05" db="EMBL/GenBank/DDBJ databases">
        <authorList>
            <person name="Chiriac C."/>
            <person name="Salcher M."/>
            <person name="Ghai R."/>
            <person name="Kavagutti S V."/>
        </authorList>
    </citation>
    <scope>NUCLEOTIDE SEQUENCE</scope>
</reference>
<dbReference type="GO" id="GO:0006635">
    <property type="term" value="P:fatty acid beta-oxidation"/>
    <property type="evidence" value="ECO:0007669"/>
    <property type="project" value="TreeGrafter"/>
</dbReference>
<keyword evidence="1" id="KW-0443">Lipid metabolism</keyword>
<dbReference type="EMBL" id="CAFBPX010000119">
    <property type="protein sequence ID" value="CAB5034946.1"/>
    <property type="molecule type" value="Genomic_DNA"/>
</dbReference>
<dbReference type="CDD" id="cd06558">
    <property type="entry name" value="crotonase-like"/>
    <property type="match status" value="1"/>
</dbReference>
<dbReference type="InterPro" id="IPR001753">
    <property type="entry name" value="Enoyl-CoA_hydra/iso"/>
</dbReference>
<organism evidence="2">
    <name type="scientific">freshwater metagenome</name>
    <dbReference type="NCBI Taxonomy" id="449393"/>
    <lineage>
        <taxon>unclassified sequences</taxon>
        <taxon>metagenomes</taxon>
        <taxon>ecological metagenomes</taxon>
    </lineage>
</organism>
<evidence type="ECO:0000256" key="1">
    <source>
        <dbReference type="ARBA" id="ARBA00023098"/>
    </source>
</evidence>
<evidence type="ECO:0000313" key="2">
    <source>
        <dbReference type="EMBL" id="CAB5034946.1"/>
    </source>
</evidence>
<dbReference type="Pfam" id="PF00378">
    <property type="entry name" value="ECH_1"/>
    <property type="match status" value="1"/>
</dbReference>
<dbReference type="Gene3D" id="3.90.226.10">
    <property type="entry name" value="2-enoyl-CoA Hydratase, Chain A, domain 1"/>
    <property type="match status" value="1"/>
</dbReference>
<proteinExistence type="predicted"/>
<dbReference type="GO" id="GO:0005777">
    <property type="term" value="C:peroxisome"/>
    <property type="evidence" value="ECO:0007669"/>
    <property type="project" value="TreeGrafter"/>
</dbReference>
<dbReference type="AlphaFoldDB" id="A0A6J7S1J3"/>
<protein>
    <submittedName>
        <fullName evidence="2">Unannotated protein</fullName>
    </submittedName>
</protein>
<dbReference type="FunFam" id="3.90.226.10:FF:000049">
    <property type="entry name" value="Enoyl-CoA delta isomerase 3"/>
    <property type="match status" value="1"/>
</dbReference>
<name>A0A6J7S1J3_9ZZZZ</name>
<dbReference type="GO" id="GO:0004165">
    <property type="term" value="F:delta(3)-delta(2)-enoyl-CoA isomerase activity"/>
    <property type="evidence" value="ECO:0007669"/>
    <property type="project" value="TreeGrafter"/>
</dbReference>
<gene>
    <name evidence="2" type="ORF">UFOPK4175_00736</name>
</gene>
<dbReference type="PANTHER" id="PTHR11941">
    <property type="entry name" value="ENOYL-COA HYDRATASE-RELATED"/>
    <property type="match status" value="1"/>
</dbReference>
<sequence>MIEAGRIDDVVVLTMKAEENRFNLPMLDAFKASLDSVEADETALAVVLTGEGKFFSNGLDLEWMMEAGEESTKLVVEGLQALYMRLMTFPVPVVAAVNGHAFAGGAMLALACDERVMREDRGYFCLPEVDINIPFVSGMSKLIQAKLTPAAAHKAMLSGHRFGGPEAVEWGIADEATSEDQVLPAALERAKALSGKSRPVVSAIKNVMYQDAIEALAKLESF</sequence>
<accession>A0A6J7S1J3</accession>
<dbReference type="PANTHER" id="PTHR11941:SF75">
    <property type="entry name" value="ENOYL-COA HYDRATASE_ISOMERASE FAMILY PROTEIN"/>
    <property type="match status" value="1"/>
</dbReference>